<evidence type="ECO:0000313" key="8">
    <source>
        <dbReference type="Proteomes" id="UP001167796"/>
    </source>
</evidence>
<sequence>MLNEHPGFWGVLKRPFVLDVRALALLRMATAAVILVDLAIRSTDLEAHYANLGILPVPALMEHAWTPYQFSLHAATGLWQGEAVLFLLAAGVAGALLLGYHTRLATVASWVLLVSLQNRNTLIGQGGDDLLRMLLFWGIFLPWGRVWSYDARDKPVPERFDYFSAATVAYVVQLALLYWCTALLKNGAEWTRDGTALYYAFSLDQLLLPGGRLLYPHPDLLRFLTFGAYFTELLLPFALFIPVGVRWWRLLVVGVLFGFHLTIGLTLYVGLFFLINWASILGLLPPVALDWLTGRFSPYAPRVRRWQGRLPAWQLPWRLRLERTREPTAGGQRLARAVRDTFVAVVLAYVCLWNLDDVAVLRPAGGLLPAPVRWLGYLFRIDQHWGMFAPVVFKDDGWYIFEGTTATGKVLDLNRAGAPVRYAKPASVVALFKNDRWRKYSENYLFVDNAWMRPYYCNYLLRIWHENPAHAPLRHLSIVYMKEVSLPDYQVSKPTREVLCECELPAQSQEPGAGKKQQAEE</sequence>
<organism evidence="7 8">
    <name type="scientific">Hymenobacter mellowenesis</name>
    <dbReference type="NCBI Taxonomy" id="3063995"/>
    <lineage>
        <taxon>Bacteria</taxon>
        <taxon>Pseudomonadati</taxon>
        <taxon>Bacteroidota</taxon>
        <taxon>Cytophagia</taxon>
        <taxon>Cytophagales</taxon>
        <taxon>Hymenobacteraceae</taxon>
        <taxon>Hymenobacter</taxon>
    </lineage>
</organism>
<evidence type="ECO:0000256" key="2">
    <source>
        <dbReference type="ARBA" id="ARBA00022692"/>
    </source>
</evidence>
<dbReference type="EMBL" id="JAUQSX010000017">
    <property type="protein sequence ID" value="MDO7849448.1"/>
    <property type="molecule type" value="Genomic_DNA"/>
</dbReference>
<dbReference type="RefSeq" id="WP_305014116.1">
    <property type="nucleotide sequence ID" value="NZ_JAUQSX010000017.1"/>
</dbReference>
<keyword evidence="3 5" id="KW-1133">Transmembrane helix</keyword>
<keyword evidence="4 5" id="KW-0472">Membrane</keyword>
<name>A0ABT9AHU1_9BACT</name>
<evidence type="ECO:0000256" key="4">
    <source>
        <dbReference type="ARBA" id="ARBA00023136"/>
    </source>
</evidence>
<accession>A0ABT9AHU1</accession>
<comment type="subcellular location">
    <subcellularLocation>
        <location evidence="1">Endomembrane system</location>
        <topology evidence="1">Multi-pass membrane protein</topology>
    </subcellularLocation>
</comment>
<protein>
    <submittedName>
        <fullName evidence="7">HTTM domain-containing protein</fullName>
    </submittedName>
</protein>
<dbReference type="Proteomes" id="UP001167796">
    <property type="component" value="Unassembled WGS sequence"/>
</dbReference>
<evidence type="ECO:0000256" key="3">
    <source>
        <dbReference type="ARBA" id="ARBA00022989"/>
    </source>
</evidence>
<feature type="transmembrane region" description="Helical" evidence="5">
    <location>
        <begin position="196"/>
        <end position="215"/>
    </location>
</feature>
<feature type="transmembrane region" description="Helical" evidence="5">
    <location>
        <begin position="248"/>
        <end position="268"/>
    </location>
</feature>
<keyword evidence="2 5" id="KW-0812">Transmembrane</keyword>
<dbReference type="SMART" id="SM00752">
    <property type="entry name" value="HTTM"/>
    <property type="match status" value="1"/>
</dbReference>
<dbReference type="InterPro" id="IPR011020">
    <property type="entry name" value="HTTM-like"/>
</dbReference>
<evidence type="ECO:0000256" key="5">
    <source>
        <dbReference type="SAM" id="Phobius"/>
    </source>
</evidence>
<feature type="transmembrane region" description="Helical" evidence="5">
    <location>
        <begin position="162"/>
        <end position="184"/>
    </location>
</feature>
<reference evidence="7" key="1">
    <citation type="submission" date="2023-07" db="EMBL/GenBank/DDBJ databases">
        <authorList>
            <person name="Kim M.K."/>
        </authorList>
    </citation>
    <scope>NUCLEOTIDE SEQUENCE</scope>
    <source>
        <strain evidence="7">M29</strain>
    </source>
</reference>
<dbReference type="PANTHER" id="PTHR39535">
    <property type="entry name" value="SPORULATION-DELAYING PROTEIN SDPB"/>
    <property type="match status" value="1"/>
</dbReference>
<feature type="transmembrane region" description="Helical" evidence="5">
    <location>
        <begin position="134"/>
        <end position="150"/>
    </location>
</feature>
<keyword evidence="8" id="KW-1185">Reference proteome</keyword>
<evidence type="ECO:0000259" key="6">
    <source>
        <dbReference type="SMART" id="SM00752"/>
    </source>
</evidence>
<comment type="caution">
    <text evidence="7">The sequence shown here is derived from an EMBL/GenBank/DDBJ whole genome shotgun (WGS) entry which is preliminary data.</text>
</comment>
<dbReference type="InterPro" id="IPR052964">
    <property type="entry name" value="Sporulation_signal_mat"/>
</dbReference>
<feature type="transmembrane region" description="Helical" evidence="5">
    <location>
        <begin position="85"/>
        <end position="113"/>
    </location>
</feature>
<feature type="domain" description="HTTM-like" evidence="6">
    <location>
        <begin position="15"/>
        <end position="291"/>
    </location>
</feature>
<gene>
    <name evidence="7" type="ORF">Q5H92_23995</name>
</gene>
<feature type="transmembrane region" description="Helical" evidence="5">
    <location>
        <begin position="221"/>
        <end position="241"/>
    </location>
</feature>
<dbReference type="PANTHER" id="PTHR39535:SF2">
    <property type="entry name" value="HTTM DOMAIN-CONTAINING PROTEIN"/>
    <property type="match status" value="1"/>
</dbReference>
<evidence type="ECO:0000256" key="1">
    <source>
        <dbReference type="ARBA" id="ARBA00004127"/>
    </source>
</evidence>
<evidence type="ECO:0000313" key="7">
    <source>
        <dbReference type="EMBL" id="MDO7849448.1"/>
    </source>
</evidence>
<proteinExistence type="predicted"/>